<reference evidence="2" key="1">
    <citation type="journal article" date="2023" name="Nat. Plants">
        <title>Single-cell RNA sequencing provides a high-resolution roadmap for understanding the multicellular compartmentation of specialized metabolism.</title>
        <authorList>
            <person name="Sun S."/>
            <person name="Shen X."/>
            <person name="Li Y."/>
            <person name="Li Y."/>
            <person name="Wang S."/>
            <person name="Li R."/>
            <person name="Zhang H."/>
            <person name="Shen G."/>
            <person name="Guo B."/>
            <person name="Wei J."/>
            <person name="Xu J."/>
            <person name="St-Pierre B."/>
            <person name="Chen S."/>
            <person name="Sun C."/>
        </authorList>
    </citation>
    <scope>NUCLEOTIDE SEQUENCE [LARGE SCALE GENOMIC DNA]</scope>
</reference>
<evidence type="ECO:0000313" key="1">
    <source>
        <dbReference type="EMBL" id="KAI5647210.1"/>
    </source>
</evidence>
<sequence length="723" mass="81297">MDSRSRSVAERSSKEEGASINRIQLIIMALIIVLSVGYIFIWIMISTNVYKQGWLPKIKAQTNTSTFFGTQGTNMLIYTFPVLFIAVLSCVYLHFGKKRNLHATLLGNGGGKKGSGDSWKRPVVIRGLGIVSRIELAFLVMFIALLVWSFSNYLHNGFANVTPASAAESGEKVWQAKLDRAAVRLGLVGNICLAFLFFPVTRGSSILQVFGLTSEASIKYHIWLGHIAMTLFTAHGICYIIYWAVTHQISEMLKWAKTNISNVAGEIALLAGLGMWATTFPRIRRKMFELFFYTHHLYIIFMLFFVLHVGISFAFYMLPGFFLFMVDRYLRFLQSRQGVRLVSARTLPCETVELNFSKTKGLTYNPTSIVFVNVPSISKFQWHPFTISSSSYLEPERLSVVIKGEGSWSKKLYHILSSPSGVDHLDVSVEGPYGPASTHFLRHDLLVMVSGGSGITPFISIIKEMMYANEKCQTPEILLISAFKNSSDLTMLDLLIPITTLPSEFSNLKLQIEAYITRENQPISPETSNKNITALWFKPKPSDSPITPVLGQNNWLWLAAIVSSSFIIFLLLIAILNRYYIYPIDKNTNKIYSLSSKTTLNILILCISIIISSTLAFLWNKKQNAMESKQIQSLEGATPVNSPNSWFYNADRELESLPQHKISLSTNVHYGERPDLKRILFERKESSVGVLVCGPKKLRHEVANICSSGLAANLHFESISFSW</sequence>
<name>A0ACB9ZI72_CATRO</name>
<dbReference type="Proteomes" id="UP001060085">
    <property type="component" value="Linkage Group LG08"/>
</dbReference>
<gene>
    <name evidence="1" type="ORF">M9H77_33215</name>
</gene>
<organism evidence="1 2">
    <name type="scientific">Catharanthus roseus</name>
    <name type="common">Madagascar periwinkle</name>
    <name type="synonym">Vinca rosea</name>
    <dbReference type="NCBI Taxonomy" id="4058"/>
    <lineage>
        <taxon>Eukaryota</taxon>
        <taxon>Viridiplantae</taxon>
        <taxon>Streptophyta</taxon>
        <taxon>Embryophyta</taxon>
        <taxon>Tracheophyta</taxon>
        <taxon>Spermatophyta</taxon>
        <taxon>Magnoliopsida</taxon>
        <taxon>eudicotyledons</taxon>
        <taxon>Gunneridae</taxon>
        <taxon>Pentapetalae</taxon>
        <taxon>asterids</taxon>
        <taxon>lamiids</taxon>
        <taxon>Gentianales</taxon>
        <taxon>Apocynaceae</taxon>
        <taxon>Rauvolfioideae</taxon>
        <taxon>Vinceae</taxon>
        <taxon>Catharanthinae</taxon>
        <taxon>Catharanthus</taxon>
    </lineage>
</organism>
<protein>
    <submittedName>
        <fullName evidence="1">Uncharacterized protein</fullName>
    </submittedName>
</protein>
<proteinExistence type="predicted"/>
<accession>A0ACB9ZI72</accession>
<dbReference type="EMBL" id="CM044708">
    <property type="protein sequence ID" value="KAI5647210.1"/>
    <property type="molecule type" value="Genomic_DNA"/>
</dbReference>
<evidence type="ECO:0000313" key="2">
    <source>
        <dbReference type="Proteomes" id="UP001060085"/>
    </source>
</evidence>
<keyword evidence="2" id="KW-1185">Reference proteome</keyword>
<comment type="caution">
    <text evidence="1">The sequence shown here is derived from an EMBL/GenBank/DDBJ whole genome shotgun (WGS) entry which is preliminary data.</text>
</comment>